<keyword evidence="2" id="KW-0812">Transmembrane</keyword>
<dbReference type="Proteomes" id="UP001652625">
    <property type="component" value="Chromosome 08"/>
</dbReference>
<accession>A0ABM4CAL7</accession>
<proteinExistence type="predicted"/>
<evidence type="ECO:0000256" key="1">
    <source>
        <dbReference type="SAM" id="Coils"/>
    </source>
</evidence>
<gene>
    <name evidence="4" type="primary">LOC136083246</name>
</gene>
<organism evidence="3 4">
    <name type="scientific">Hydra vulgaris</name>
    <name type="common">Hydra</name>
    <name type="synonym">Hydra attenuata</name>
    <dbReference type="NCBI Taxonomy" id="6087"/>
    <lineage>
        <taxon>Eukaryota</taxon>
        <taxon>Metazoa</taxon>
        <taxon>Cnidaria</taxon>
        <taxon>Hydrozoa</taxon>
        <taxon>Hydroidolina</taxon>
        <taxon>Anthoathecata</taxon>
        <taxon>Aplanulata</taxon>
        <taxon>Hydridae</taxon>
        <taxon>Hydra</taxon>
    </lineage>
</organism>
<protein>
    <submittedName>
        <fullName evidence="4">Uncharacterized protein LOC136083246</fullName>
    </submittedName>
</protein>
<dbReference type="GeneID" id="136083246"/>
<evidence type="ECO:0000256" key="2">
    <source>
        <dbReference type="SAM" id="Phobius"/>
    </source>
</evidence>
<evidence type="ECO:0000313" key="4">
    <source>
        <dbReference type="RefSeq" id="XP_065658718.1"/>
    </source>
</evidence>
<feature type="transmembrane region" description="Helical" evidence="2">
    <location>
        <begin position="634"/>
        <end position="656"/>
    </location>
</feature>
<keyword evidence="3" id="KW-1185">Reference proteome</keyword>
<reference evidence="4" key="1">
    <citation type="submission" date="2025-08" db="UniProtKB">
        <authorList>
            <consortium name="RefSeq"/>
        </authorList>
    </citation>
    <scope>IDENTIFICATION</scope>
</reference>
<name>A0ABM4CAL7_HYDVU</name>
<dbReference type="RefSeq" id="XP_065658718.1">
    <property type="nucleotide sequence ID" value="XM_065802646.1"/>
</dbReference>
<sequence length="729" mass="83713">MVIYNLLICNVSTGHIPIIIQKIGQCMGFAFSDIPHRNSVEQMARELGSISSLPTAEWAINNSQLTLGFDATTQEGVHINSIYLTSKDQCLVVALDQLPGGTADDYENHICNAIDHMAFIYSHFHLCSYNESRNSINNNISNTMSDQVTVNHLTISKVCATWGKTLNELNCHLHPLDTIAISCRTALKSLENEKCKLFGNDCMATLIILAINKMRFKEVKGDPQGFVNFLDNNDLPRGIIPRYRGNRLHILFHTCFILMKHHSKFKQYLTIGTVKCKSLQETLQTVFCSATAIKQMCVLAVFGKLLTGPWMKKFYVTSEQATFDHVDGIQVVKNVIQTIQTCKSNPAGLFCRKTDFFEQPLEPNILESVTNLCSVDEKLLKMTSACLIAVEDVLNRQYSRYFSLTVTETFKEATASARLHNIDSEELMGMFSDAKVRATNATTCYISCKLRSNKNRTVDYLDTLDLSLREKIVKWSINVARKNRFTNRLYRCKVGDEICKRQKIKRKKMDEKEKRKLERDLSKLNFEEIINSYKHLSNDQLFDLEDVMSDRIVGKKLEHEWYDPKTCKSVLYRGRVKKVNKRKNDFIYTISYWKDDETDNEAVDYCMKKIQLAADVVSVLKHHQHLYCEFYINLPYLVVVWLGGEVFLCIYIAYVFKKKKNSEKSVQFYTGEVVVWCPLCPSDTPDEVYEQNLSIIENDYLPTHNIVYGMFLVTVTVQKLLVEKSTMSI</sequence>
<keyword evidence="1" id="KW-0175">Coiled coil</keyword>
<keyword evidence="2" id="KW-1133">Transmembrane helix</keyword>
<evidence type="ECO:0000313" key="3">
    <source>
        <dbReference type="Proteomes" id="UP001652625"/>
    </source>
</evidence>
<feature type="coiled-coil region" evidence="1">
    <location>
        <begin position="500"/>
        <end position="527"/>
    </location>
</feature>
<keyword evidence="2" id="KW-0472">Membrane</keyword>